<name>A0ABU4TA02_9PSEU</name>
<protein>
    <submittedName>
        <fullName evidence="1">Uncharacterized protein</fullName>
    </submittedName>
</protein>
<sequence length="62" mass="6519">MDLVVFRRVSTAVMVVLMAAFLVSAVAGAVRGGHPTSVTLSLPAAGGSGWSTRFWRSSPRSR</sequence>
<evidence type="ECO:0000313" key="2">
    <source>
        <dbReference type="Proteomes" id="UP001285521"/>
    </source>
</evidence>
<dbReference type="Proteomes" id="UP001285521">
    <property type="component" value="Unassembled WGS sequence"/>
</dbReference>
<accession>A0ABU4TA02</accession>
<reference evidence="1 2" key="1">
    <citation type="submission" date="2023-11" db="EMBL/GenBank/DDBJ databases">
        <title>Lentzea sokolovensis, sp. nov., Lentzea kristufkii, sp. nov., and Lentzea miocenensis, sp. nov., rare actinobacteria from Sokolov Coal Basin, Miocene lacustrine sediment, Czech Republic.</title>
        <authorList>
            <person name="Lara A."/>
            <person name="Kotroba L."/>
            <person name="Nouioui I."/>
            <person name="Neumann-Schaal M."/>
            <person name="Mast Y."/>
            <person name="Chronakova A."/>
        </authorList>
    </citation>
    <scope>NUCLEOTIDE SEQUENCE [LARGE SCALE GENOMIC DNA]</scope>
    <source>
        <strain evidence="1 2">BCCO 10_0856</strain>
    </source>
</reference>
<dbReference type="EMBL" id="JAXAVW010000031">
    <property type="protein sequence ID" value="MDX8035000.1"/>
    <property type="molecule type" value="Genomic_DNA"/>
</dbReference>
<organism evidence="1 2">
    <name type="scientific">Lentzea miocenica</name>
    <dbReference type="NCBI Taxonomy" id="3095431"/>
    <lineage>
        <taxon>Bacteria</taxon>
        <taxon>Bacillati</taxon>
        <taxon>Actinomycetota</taxon>
        <taxon>Actinomycetes</taxon>
        <taxon>Pseudonocardiales</taxon>
        <taxon>Pseudonocardiaceae</taxon>
        <taxon>Lentzea</taxon>
    </lineage>
</organism>
<evidence type="ECO:0000313" key="1">
    <source>
        <dbReference type="EMBL" id="MDX8035000.1"/>
    </source>
</evidence>
<proteinExistence type="predicted"/>
<comment type="caution">
    <text evidence="1">The sequence shown here is derived from an EMBL/GenBank/DDBJ whole genome shotgun (WGS) entry which is preliminary data.</text>
</comment>
<reference evidence="1 2" key="2">
    <citation type="submission" date="2023-11" db="EMBL/GenBank/DDBJ databases">
        <authorList>
            <person name="Lara A.C."/>
            <person name="Chronakova A."/>
        </authorList>
    </citation>
    <scope>NUCLEOTIDE SEQUENCE [LARGE SCALE GENOMIC DNA]</scope>
    <source>
        <strain evidence="1 2">BCCO 10_0856</strain>
    </source>
</reference>
<keyword evidence="2" id="KW-1185">Reference proteome</keyword>
<gene>
    <name evidence="1" type="ORF">SK803_32690</name>
</gene>